<dbReference type="InterPro" id="IPR020846">
    <property type="entry name" value="MFS_dom"/>
</dbReference>
<evidence type="ECO:0000256" key="4">
    <source>
        <dbReference type="ARBA" id="ARBA00023136"/>
    </source>
</evidence>
<keyword evidence="4 6" id="KW-0472">Membrane</keyword>
<gene>
    <name evidence="8" type="ORF">TRFO_36293</name>
</gene>
<feature type="transmembrane region" description="Helical" evidence="6">
    <location>
        <begin position="238"/>
        <end position="257"/>
    </location>
</feature>
<dbReference type="Proteomes" id="UP000179807">
    <property type="component" value="Unassembled WGS sequence"/>
</dbReference>
<feature type="transmembrane region" description="Helical" evidence="6">
    <location>
        <begin position="7"/>
        <end position="26"/>
    </location>
</feature>
<dbReference type="PANTHER" id="PTHR48021:SF1">
    <property type="entry name" value="GH07001P-RELATED"/>
    <property type="match status" value="1"/>
</dbReference>
<dbReference type="PROSITE" id="PS50850">
    <property type="entry name" value="MFS"/>
    <property type="match status" value="1"/>
</dbReference>
<accession>A0A1J4JE74</accession>
<evidence type="ECO:0000256" key="2">
    <source>
        <dbReference type="ARBA" id="ARBA00022692"/>
    </source>
</evidence>
<feature type="transmembrane region" description="Helical" evidence="6">
    <location>
        <begin position="172"/>
        <end position="194"/>
    </location>
</feature>
<evidence type="ECO:0000256" key="1">
    <source>
        <dbReference type="ARBA" id="ARBA00004141"/>
    </source>
</evidence>
<feature type="region of interest" description="Disordered" evidence="5">
    <location>
        <begin position="266"/>
        <end position="299"/>
    </location>
</feature>
<name>A0A1J4JE74_9EUKA</name>
<feature type="transmembrane region" description="Helical" evidence="6">
    <location>
        <begin position="206"/>
        <end position="226"/>
    </location>
</feature>
<keyword evidence="3 6" id="KW-1133">Transmembrane helix</keyword>
<keyword evidence="9" id="KW-1185">Reference proteome</keyword>
<feature type="transmembrane region" description="Helical" evidence="6">
    <location>
        <begin position="32"/>
        <end position="51"/>
    </location>
</feature>
<dbReference type="GO" id="GO:0016020">
    <property type="term" value="C:membrane"/>
    <property type="evidence" value="ECO:0007669"/>
    <property type="project" value="UniProtKB-SubCell"/>
</dbReference>
<dbReference type="RefSeq" id="XP_068350639.1">
    <property type="nucleotide sequence ID" value="XM_068510741.1"/>
</dbReference>
<dbReference type="GeneID" id="94845445"/>
<dbReference type="InterPro" id="IPR050549">
    <property type="entry name" value="MFS_Trehalose_Transporter"/>
</dbReference>
<feature type="compositionally biased region" description="Basic and acidic residues" evidence="5">
    <location>
        <begin position="266"/>
        <end position="290"/>
    </location>
</feature>
<dbReference type="OrthoDB" id="8120565at2759"/>
<dbReference type="VEuPathDB" id="TrichDB:TRFO_36293"/>
<proteinExistence type="predicted"/>
<protein>
    <submittedName>
        <fullName evidence="8">Major facilitator superfamily transporter</fullName>
    </submittedName>
</protein>
<feature type="transmembrane region" description="Helical" evidence="6">
    <location>
        <begin position="111"/>
        <end position="135"/>
    </location>
</feature>
<comment type="caution">
    <text evidence="8">The sequence shown here is derived from an EMBL/GenBank/DDBJ whole genome shotgun (WGS) entry which is preliminary data.</text>
</comment>
<evidence type="ECO:0000256" key="5">
    <source>
        <dbReference type="SAM" id="MobiDB-lite"/>
    </source>
</evidence>
<organism evidence="8 9">
    <name type="scientific">Tritrichomonas foetus</name>
    <dbReference type="NCBI Taxonomy" id="1144522"/>
    <lineage>
        <taxon>Eukaryota</taxon>
        <taxon>Metamonada</taxon>
        <taxon>Parabasalia</taxon>
        <taxon>Tritrichomonadida</taxon>
        <taxon>Tritrichomonadidae</taxon>
        <taxon>Tritrichomonas</taxon>
    </lineage>
</organism>
<feature type="transmembrane region" description="Helical" evidence="6">
    <location>
        <begin position="72"/>
        <end position="91"/>
    </location>
</feature>
<feature type="transmembrane region" description="Helical" evidence="6">
    <location>
        <begin position="142"/>
        <end position="160"/>
    </location>
</feature>
<evidence type="ECO:0000313" key="9">
    <source>
        <dbReference type="Proteomes" id="UP000179807"/>
    </source>
</evidence>
<keyword evidence="2 6" id="KW-0812">Transmembrane</keyword>
<dbReference type="InterPro" id="IPR005828">
    <property type="entry name" value="MFS_sugar_transport-like"/>
</dbReference>
<dbReference type="SUPFAM" id="SSF103473">
    <property type="entry name" value="MFS general substrate transporter"/>
    <property type="match status" value="1"/>
</dbReference>
<evidence type="ECO:0000259" key="7">
    <source>
        <dbReference type="PROSITE" id="PS50850"/>
    </source>
</evidence>
<evidence type="ECO:0000256" key="6">
    <source>
        <dbReference type="SAM" id="Phobius"/>
    </source>
</evidence>
<dbReference type="Gene3D" id="1.20.1250.20">
    <property type="entry name" value="MFS general substrate transporter like domains"/>
    <property type="match status" value="2"/>
</dbReference>
<dbReference type="GO" id="GO:0022857">
    <property type="term" value="F:transmembrane transporter activity"/>
    <property type="evidence" value="ECO:0007669"/>
    <property type="project" value="InterPro"/>
</dbReference>
<feature type="domain" description="Major facilitator superfamily (MFS) profile" evidence="7">
    <location>
        <begin position="1"/>
        <end position="260"/>
    </location>
</feature>
<comment type="subcellular location">
    <subcellularLocation>
        <location evidence="1">Membrane</location>
        <topology evidence="1">Multi-pass membrane protein</topology>
    </subcellularLocation>
</comment>
<evidence type="ECO:0000256" key="3">
    <source>
        <dbReference type="ARBA" id="ARBA00022989"/>
    </source>
</evidence>
<dbReference type="FunFam" id="1.20.1250.20:FF:000279">
    <property type="entry name" value="Major facilitator superfamily protein"/>
    <property type="match status" value="1"/>
</dbReference>
<sequence length="299" mass="34146">MRGCYGNLGPIFLVIGSLFVYFVGIWLNWKVICGLCLIVPIFDLFCILFVPESPVVTKMREERISNRTIFHLKYLKGIFLSFLIVFFSEFSGKSAVMANLNPIFISSNIRLPATVASTIVVCSTLFSTLLVTPLLDRIGRKMIWIISSFGSALNVFLLWANEEYLLSPSVPIVCLFFYMFFNGLGLNPLPFVIIPELFPDEVRSSGMGAAQALNWFLCSVNVFSFRFMTNKIKLEWTYFLYAIIMVLSGFFGIFLLPEMKRKMMAEKKSSKKTVEKKTENMEDLKDESNNKENIMFSPL</sequence>
<dbReference type="PANTHER" id="PTHR48021">
    <property type="match status" value="1"/>
</dbReference>
<dbReference type="EMBL" id="MLAK01001112">
    <property type="protein sequence ID" value="OHS97502.1"/>
    <property type="molecule type" value="Genomic_DNA"/>
</dbReference>
<dbReference type="InterPro" id="IPR036259">
    <property type="entry name" value="MFS_trans_sf"/>
</dbReference>
<dbReference type="AlphaFoldDB" id="A0A1J4JE74"/>
<dbReference type="Pfam" id="PF00083">
    <property type="entry name" value="Sugar_tr"/>
    <property type="match status" value="1"/>
</dbReference>
<reference evidence="8" key="1">
    <citation type="submission" date="2016-10" db="EMBL/GenBank/DDBJ databases">
        <authorList>
            <person name="Benchimol M."/>
            <person name="Almeida L.G."/>
            <person name="Vasconcelos A.T."/>
            <person name="Perreira-Neves A."/>
            <person name="Rosa I.A."/>
            <person name="Tasca T."/>
            <person name="Bogo M.R."/>
            <person name="de Souza W."/>
        </authorList>
    </citation>
    <scope>NUCLEOTIDE SEQUENCE [LARGE SCALE GENOMIC DNA]</scope>
    <source>
        <strain evidence="8">K</strain>
    </source>
</reference>
<evidence type="ECO:0000313" key="8">
    <source>
        <dbReference type="EMBL" id="OHS97502.1"/>
    </source>
</evidence>